<dbReference type="Proteomes" id="UP000286268">
    <property type="component" value="Chromosome"/>
</dbReference>
<keyword evidence="1" id="KW-1133">Transmembrane helix</keyword>
<accession>A0A410DQI2</accession>
<gene>
    <name evidence="2" type="ORF">C1I91_06360</name>
</gene>
<name>A0A410DQI2_9CLOT</name>
<evidence type="ECO:0000313" key="2">
    <source>
        <dbReference type="EMBL" id="QAA31291.1"/>
    </source>
</evidence>
<dbReference type="OrthoDB" id="2080990at2"/>
<dbReference type="EMBL" id="CP025746">
    <property type="protein sequence ID" value="QAA31291.1"/>
    <property type="molecule type" value="Genomic_DNA"/>
</dbReference>
<dbReference type="AlphaFoldDB" id="A0A410DQI2"/>
<keyword evidence="3" id="KW-1185">Reference proteome</keyword>
<evidence type="ECO:0000313" key="3">
    <source>
        <dbReference type="Proteomes" id="UP000286268"/>
    </source>
</evidence>
<proteinExistence type="predicted"/>
<feature type="transmembrane region" description="Helical" evidence="1">
    <location>
        <begin position="119"/>
        <end position="137"/>
    </location>
</feature>
<dbReference type="KEGG" id="cmah:C1I91_06360"/>
<keyword evidence="1" id="KW-0472">Membrane</keyword>
<evidence type="ECO:0000256" key="1">
    <source>
        <dbReference type="SAM" id="Phobius"/>
    </source>
</evidence>
<feature type="transmembrane region" description="Helical" evidence="1">
    <location>
        <begin position="60"/>
        <end position="78"/>
    </location>
</feature>
<feature type="transmembrane region" description="Helical" evidence="1">
    <location>
        <begin position="87"/>
        <end position="107"/>
    </location>
</feature>
<evidence type="ECO:0008006" key="4">
    <source>
        <dbReference type="Google" id="ProtNLM"/>
    </source>
</evidence>
<sequence length="166" mass="18843">MIIIKLLGIVIFSVIFVLLATLIHEGAHALSVLLLTKNKVDIMLGSFQGKLIKSFEMKRINIMIYGFVPLFGGINCSLEGISNISKVIIYLSGPFVSLLSGIMILIVTNITNIEILNYYADYMLIQFAVTILPMKYPKLFFHYYNKRSDGYNAICIIKEYYNINNK</sequence>
<dbReference type="RefSeq" id="WP_128212090.1">
    <property type="nucleotide sequence ID" value="NZ_CP025746.1"/>
</dbReference>
<organism evidence="2 3">
    <name type="scientific">Clostridium manihotivorum</name>
    <dbReference type="NCBI Taxonomy" id="2320868"/>
    <lineage>
        <taxon>Bacteria</taxon>
        <taxon>Bacillati</taxon>
        <taxon>Bacillota</taxon>
        <taxon>Clostridia</taxon>
        <taxon>Eubacteriales</taxon>
        <taxon>Clostridiaceae</taxon>
        <taxon>Clostridium</taxon>
    </lineage>
</organism>
<keyword evidence="1" id="KW-0812">Transmembrane</keyword>
<reference evidence="2 3" key="1">
    <citation type="submission" date="2018-01" db="EMBL/GenBank/DDBJ databases">
        <title>Genome Sequencing and Assembly of Anaerobacter polyendosporus strain CT4.</title>
        <authorList>
            <person name="Tachaapaikoon C."/>
            <person name="Sutheeworapong S."/>
            <person name="Jenjaroenpun P."/>
            <person name="Wongsurawat T."/>
            <person name="Nookeaw I."/>
            <person name="Cheawchanlertfa P."/>
            <person name="Kosugi A."/>
            <person name="Cheevadhanarak S."/>
            <person name="Ratanakhanokchai K."/>
        </authorList>
    </citation>
    <scope>NUCLEOTIDE SEQUENCE [LARGE SCALE GENOMIC DNA]</scope>
    <source>
        <strain evidence="2 3">CT4</strain>
    </source>
</reference>
<protein>
    <recommendedName>
        <fullName evidence="4">Peptidase family M50</fullName>
    </recommendedName>
</protein>